<dbReference type="InterPro" id="IPR011601">
    <property type="entry name" value="MurB_C"/>
</dbReference>
<dbReference type="GO" id="GO:0051301">
    <property type="term" value="P:cell division"/>
    <property type="evidence" value="ECO:0007669"/>
    <property type="project" value="UniProtKB-KW"/>
</dbReference>
<dbReference type="AlphaFoldDB" id="F1T8B2"/>
<evidence type="ECO:0000256" key="3">
    <source>
        <dbReference type="ARBA" id="ARBA00004496"/>
    </source>
</evidence>
<dbReference type="Gene3D" id="3.30.465.10">
    <property type="match status" value="1"/>
</dbReference>
<dbReference type="InterPro" id="IPR003170">
    <property type="entry name" value="MurB"/>
</dbReference>
<evidence type="ECO:0000256" key="13">
    <source>
        <dbReference type="ARBA" id="ARBA00023306"/>
    </source>
</evidence>
<dbReference type="PANTHER" id="PTHR21071">
    <property type="entry name" value="UDP-N-ACETYLENOLPYRUVOYLGLUCOSAMINE REDUCTASE"/>
    <property type="match status" value="1"/>
</dbReference>
<keyword evidence="7 16" id="KW-0285">Flavoprotein</keyword>
<evidence type="ECO:0000256" key="10">
    <source>
        <dbReference type="ARBA" id="ARBA00022960"/>
    </source>
</evidence>
<feature type="active site" description="Proton donor" evidence="16">
    <location>
        <position position="234"/>
    </location>
</feature>
<evidence type="ECO:0000256" key="4">
    <source>
        <dbReference type="ARBA" id="ARBA00004752"/>
    </source>
</evidence>
<keyword evidence="5 16" id="KW-0963">Cytoplasm</keyword>
<dbReference type="NCBIfam" id="NF010480">
    <property type="entry name" value="PRK13905.1"/>
    <property type="match status" value="1"/>
</dbReference>
<comment type="pathway">
    <text evidence="4 16">Cell wall biogenesis; peptidoglycan biosynthesis.</text>
</comment>
<name>F1T8B2_9FIRM</name>
<comment type="similarity">
    <text evidence="16">Belongs to the MurB family.</text>
</comment>
<evidence type="ECO:0000256" key="11">
    <source>
        <dbReference type="ARBA" id="ARBA00022984"/>
    </source>
</evidence>
<dbReference type="InterPro" id="IPR036635">
    <property type="entry name" value="MurB_C_sf"/>
</dbReference>
<evidence type="ECO:0000313" key="19">
    <source>
        <dbReference type="Proteomes" id="UP000003860"/>
    </source>
</evidence>
<keyword evidence="11 16" id="KW-0573">Peptidoglycan synthesis</keyword>
<feature type="domain" description="FAD-binding PCMH-type" evidence="17">
    <location>
        <begin position="39"/>
        <end position="205"/>
    </location>
</feature>
<accession>F1T8B2</accession>
<dbReference type="EC" id="1.3.1.98" evidence="16"/>
<comment type="subcellular location">
    <subcellularLocation>
        <location evidence="3 16">Cytoplasm</location>
    </subcellularLocation>
</comment>
<evidence type="ECO:0000313" key="18">
    <source>
        <dbReference type="EMBL" id="EGD49710.1"/>
    </source>
</evidence>
<proteinExistence type="inferred from homology"/>
<keyword evidence="9 16" id="KW-0521">NADP</keyword>
<dbReference type="RefSeq" id="WP_004616603.1">
    <property type="nucleotide sequence ID" value="NZ_ACXX02000001.1"/>
</dbReference>
<gene>
    <name evidence="16" type="primary">murB</name>
    <name evidence="18" type="ORF">Cpap_4152</name>
</gene>
<dbReference type="STRING" id="588581.Cpap_4152"/>
<comment type="cofactor">
    <cofactor evidence="1 16">
        <name>FAD</name>
        <dbReference type="ChEBI" id="CHEBI:57692"/>
    </cofactor>
</comment>
<dbReference type="InterPro" id="IPR006094">
    <property type="entry name" value="Oxid_FAD_bind_N"/>
</dbReference>
<evidence type="ECO:0000259" key="17">
    <source>
        <dbReference type="PROSITE" id="PS51387"/>
    </source>
</evidence>
<dbReference type="SUPFAM" id="SSF56176">
    <property type="entry name" value="FAD-binding/transporter-associated domain-like"/>
    <property type="match status" value="1"/>
</dbReference>
<keyword evidence="10 16" id="KW-0133">Cell shape</keyword>
<organism evidence="18 19">
    <name type="scientific">Ruminiclostridium papyrosolvens DSM 2782</name>
    <dbReference type="NCBI Taxonomy" id="588581"/>
    <lineage>
        <taxon>Bacteria</taxon>
        <taxon>Bacillati</taxon>
        <taxon>Bacillota</taxon>
        <taxon>Clostridia</taxon>
        <taxon>Eubacteriales</taxon>
        <taxon>Oscillospiraceae</taxon>
        <taxon>Ruminiclostridium</taxon>
    </lineage>
</organism>
<protein>
    <recommendedName>
        <fullName evidence="16">UDP-N-acetylenolpyruvoylglucosamine reductase</fullName>
        <ecNumber evidence="16">1.3.1.98</ecNumber>
    </recommendedName>
    <alternativeName>
        <fullName evidence="16">UDP-N-acetylmuramate dehydrogenase</fullName>
    </alternativeName>
</protein>
<dbReference type="InterPro" id="IPR016167">
    <property type="entry name" value="FAD-bd_PCMH_sub1"/>
</dbReference>
<dbReference type="GO" id="GO:0005829">
    <property type="term" value="C:cytosol"/>
    <property type="evidence" value="ECO:0007669"/>
    <property type="project" value="TreeGrafter"/>
</dbReference>
<keyword evidence="6 16" id="KW-0132">Cell division</keyword>
<dbReference type="Pfam" id="PF02873">
    <property type="entry name" value="MurB_C"/>
    <property type="match status" value="1"/>
</dbReference>
<dbReference type="GO" id="GO:0008360">
    <property type="term" value="P:regulation of cell shape"/>
    <property type="evidence" value="ECO:0007669"/>
    <property type="project" value="UniProtKB-KW"/>
</dbReference>
<dbReference type="GO" id="GO:0009252">
    <property type="term" value="P:peptidoglycan biosynthetic process"/>
    <property type="evidence" value="ECO:0007669"/>
    <property type="project" value="UniProtKB-UniRule"/>
</dbReference>
<dbReference type="NCBIfam" id="TIGR00179">
    <property type="entry name" value="murB"/>
    <property type="match status" value="1"/>
</dbReference>
<dbReference type="PROSITE" id="PS51387">
    <property type="entry name" value="FAD_PCMH"/>
    <property type="match status" value="1"/>
</dbReference>
<dbReference type="PANTHER" id="PTHR21071:SF4">
    <property type="entry name" value="UDP-N-ACETYLENOLPYRUVOYLGLUCOSAMINE REDUCTASE"/>
    <property type="match status" value="1"/>
</dbReference>
<comment type="catalytic activity">
    <reaction evidence="15 16">
        <text>UDP-N-acetyl-alpha-D-muramate + NADP(+) = UDP-N-acetyl-3-O-(1-carboxyvinyl)-alpha-D-glucosamine + NADPH + H(+)</text>
        <dbReference type="Rhea" id="RHEA:12248"/>
        <dbReference type="ChEBI" id="CHEBI:15378"/>
        <dbReference type="ChEBI" id="CHEBI:57783"/>
        <dbReference type="ChEBI" id="CHEBI:58349"/>
        <dbReference type="ChEBI" id="CHEBI:68483"/>
        <dbReference type="ChEBI" id="CHEBI:70757"/>
        <dbReference type="EC" id="1.3.1.98"/>
    </reaction>
</comment>
<feature type="active site" evidence="16">
    <location>
        <position position="304"/>
    </location>
</feature>
<reference evidence="18" key="2">
    <citation type="submission" date="2011-01" db="EMBL/GenBank/DDBJ databases">
        <title>The Non-contiguous Finished genome of Clostridium papyrosolvens.</title>
        <authorList>
            <person name="Lucas S."/>
            <person name="Copeland A."/>
            <person name="Lapidus A."/>
            <person name="Cheng J.-F."/>
            <person name="Goodwin L."/>
            <person name="Pitluck S."/>
            <person name="Misra M."/>
            <person name="Chertkov O."/>
            <person name="Detter J.C."/>
            <person name="Han C."/>
            <person name="Tapia R."/>
            <person name="Land M."/>
            <person name="Hauser L."/>
            <person name="Kyrpides N."/>
            <person name="Ivanova N."/>
            <person name="Pagani I."/>
            <person name="Mouttaki H."/>
            <person name="He Z."/>
            <person name="Zhou J."/>
            <person name="Hemme C.L."/>
            <person name="Woyke T."/>
        </authorList>
    </citation>
    <scope>NUCLEOTIDE SEQUENCE [LARGE SCALE GENOMIC DNA]</scope>
    <source>
        <strain evidence="18">DSM 2782</strain>
    </source>
</reference>
<comment type="function">
    <text evidence="2 16">Cell wall formation.</text>
</comment>
<dbReference type="GO" id="GO:0071949">
    <property type="term" value="F:FAD binding"/>
    <property type="evidence" value="ECO:0007669"/>
    <property type="project" value="InterPro"/>
</dbReference>
<sequence>MKEEWVILQNEEFVQKLVYVAGKDGVSVNEPMANHTSFKIGGPADIMTYPGNSNQLVNIVKECVKSNIPYMVMGNGTNLLVSDKGIRGVVIKIYDNLAAFKVDNDTIELEAGMLVSKASKLALEYSLTGLEFAEGIPGTVGGAVTMNAGAYIGEMCMVVHQTEYMDGEGNIITITGDEHCFSYRSSIIQKSKGIVLKTRLKLQKGDSVNIKEKMDEFNFKRRDKQPLEWPSAGSVFKRPQGYFVGKLIDDCGLRGYGIGGAQISDKHSGFIINRGGATCSDVLALIKHIQTTVDERFGVQLEPELRIIGDFN</sequence>
<dbReference type="Proteomes" id="UP000003860">
    <property type="component" value="Unassembled WGS sequence"/>
</dbReference>
<evidence type="ECO:0000256" key="15">
    <source>
        <dbReference type="ARBA" id="ARBA00048914"/>
    </source>
</evidence>
<dbReference type="Gene3D" id="3.90.78.10">
    <property type="entry name" value="UDP-N-acetylenolpyruvoylglucosamine reductase, C-terminal domain"/>
    <property type="match status" value="1"/>
</dbReference>
<keyword evidence="12 16" id="KW-0560">Oxidoreductase</keyword>
<dbReference type="UniPathway" id="UPA00219"/>
<dbReference type="EMBL" id="ACXX02000001">
    <property type="protein sequence ID" value="EGD49710.1"/>
    <property type="molecule type" value="Genomic_DNA"/>
</dbReference>
<dbReference type="eggNOG" id="COG0812">
    <property type="taxonomic scope" value="Bacteria"/>
</dbReference>
<evidence type="ECO:0000256" key="12">
    <source>
        <dbReference type="ARBA" id="ARBA00023002"/>
    </source>
</evidence>
<dbReference type="SUPFAM" id="SSF56194">
    <property type="entry name" value="Uridine diphospho-N-Acetylenolpyruvylglucosamine reductase, MurB, C-terminal domain"/>
    <property type="match status" value="1"/>
</dbReference>
<dbReference type="GO" id="GO:0008762">
    <property type="term" value="F:UDP-N-acetylmuramate dehydrogenase activity"/>
    <property type="evidence" value="ECO:0007669"/>
    <property type="project" value="UniProtKB-UniRule"/>
</dbReference>
<keyword evidence="14 16" id="KW-0961">Cell wall biogenesis/degradation</keyword>
<keyword evidence="13 16" id="KW-0131">Cell cycle</keyword>
<evidence type="ECO:0000256" key="7">
    <source>
        <dbReference type="ARBA" id="ARBA00022630"/>
    </source>
</evidence>
<dbReference type="Gene3D" id="3.30.43.10">
    <property type="entry name" value="Uridine Diphospho-n-acetylenolpyruvylglucosamine Reductase, domain 2"/>
    <property type="match status" value="1"/>
</dbReference>
<evidence type="ECO:0000256" key="1">
    <source>
        <dbReference type="ARBA" id="ARBA00001974"/>
    </source>
</evidence>
<dbReference type="InterPro" id="IPR016166">
    <property type="entry name" value="FAD-bd_PCMH"/>
</dbReference>
<evidence type="ECO:0000256" key="14">
    <source>
        <dbReference type="ARBA" id="ARBA00023316"/>
    </source>
</evidence>
<dbReference type="GO" id="GO:0071555">
    <property type="term" value="P:cell wall organization"/>
    <property type="evidence" value="ECO:0007669"/>
    <property type="project" value="UniProtKB-KW"/>
</dbReference>
<dbReference type="HAMAP" id="MF_00037">
    <property type="entry name" value="MurB"/>
    <property type="match status" value="1"/>
</dbReference>
<dbReference type="InterPro" id="IPR016169">
    <property type="entry name" value="FAD-bd_PCMH_sub2"/>
</dbReference>
<evidence type="ECO:0000256" key="8">
    <source>
        <dbReference type="ARBA" id="ARBA00022827"/>
    </source>
</evidence>
<evidence type="ECO:0000256" key="6">
    <source>
        <dbReference type="ARBA" id="ARBA00022618"/>
    </source>
</evidence>
<evidence type="ECO:0000256" key="9">
    <source>
        <dbReference type="ARBA" id="ARBA00022857"/>
    </source>
</evidence>
<comment type="caution">
    <text evidence="18">The sequence shown here is derived from an EMBL/GenBank/DDBJ whole genome shotgun (WGS) entry which is preliminary data.</text>
</comment>
<dbReference type="Pfam" id="PF01565">
    <property type="entry name" value="FAD_binding_4"/>
    <property type="match status" value="1"/>
</dbReference>
<evidence type="ECO:0000256" key="5">
    <source>
        <dbReference type="ARBA" id="ARBA00022490"/>
    </source>
</evidence>
<evidence type="ECO:0000256" key="16">
    <source>
        <dbReference type="HAMAP-Rule" id="MF_00037"/>
    </source>
</evidence>
<dbReference type="InterPro" id="IPR036318">
    <property type="entry name" value="FAD-bd_PCMH-like_sf"/>
</dbReference>
<reference evidence="18" key="1">
    <citation type="submission" date="2009-07" db="EMBL/GenBank/DDBJ databases">
        <authorList>
            <consortium name="US DOE Joint Genome Institute (JGI-PGF)"/>
            <person name="Lucas S."/>
            <person name="Copeland A."/>
            <person name="Lapidus A."/>
            <person name="Glavina del Rio T."/>
            <person name="Tice H."/>
            <person name="Bruce D."/>
            <person name="Goodwin L."/>
            <person name="Pitluck S."/>
            <person name="Larimer F."/>
            <person name="Land M.L."/>
            <person name="Mouttaki H."/>
            <person name="He Z."/>
            <person name="Zhou J."/>
            <person name="Hemme C.L."/>
        </authorList>
    </citation>
    <scope>NUCLEOTIDE SEQUENCE [LARGE SCALE GENOMIC DNA]</scope>
    <source>
        <strain evidence="18">DSM 2782</strain>
    </source>
</reference>
<feature type="active site" evidence="16">
    <location>
        <position position="184"/>
    </location>
</feature>
<keyword evidence="19" id="KW-1185">Reference proteome</keyword>
<evidence type="ECO:0000256" key="2">
    <source>
        <dbReference type="ARBA" id="ARBA00003921"/>
    </source>
</evidence>
<keyword evidence="8 16" id="KW-0274">FAD</keyword>